<organism evidence="3 4">
    <name type="scientific">Leptospira selangorensis</name>
    <dbReference type="NCBI Taxonomy" id="2484982"/>
    <lineage>
        <taxon>Bacteria</taxon>
        <taxon>Pseudomonadati</taxon>
        <taxon>Spirochaetota</taxon>
        <taxon>Spirochaetia</taxon>
        <taxon>Leptospirales</taxon>
        <taxon>Leptospiraceae</taxon>
        <taxon>Leptospira</taxon>
    </lineage>
</organism>
<feature type="region of interest" description="Disordered" evidence="1">
    <location>
        <begin position="39"/>
        <end position="60"/>
    </location>
</feature>
<keyword evidence="2" id="KW-0812">Transmembrane</keyword>
<name>A0ABY2NHM1_9LEPT</name>
<dbReference type="Proteomes" id="UP000298057">
    <property type="component" value="Unassembled WGS sequence"/>
</dbReference>
<evidence type="ECO:0000313" key="3">
    <source>
        <dbReference type="EMBL" id="TGM27911.1"/>
    </source>
</evidence>
<protein>
    <submittedName>
        <fullName evidence="3">Uncharacterized protein</fullName>
    </submittedName>
</protein>
<sequence length="60" mass="6875">MSIGWIMGAFFAFVTFVFIAICFFLPEWVGITGKKARRTIQEHQEGSKTEETPENDPLNH</sequence>
<evidence type="ECO:0000256" key="1">
    <source>
        <dbReference type="SAM" id="MobiDB-lite"/>
    </source>
</evidence>
<keyword evidence="2" id="KW-1133">Transmembrane helix</keyword>
<dbReference type="EMBL" id="RQGU01000032">
    <property type="protein sequence ID" value="TGM27911.1"/>
    <property type="molecule type" value="Genomic_DNA"/>
</dbReference>
<feature type="transmembrane region" description="Helical" evidence="2">
    <location>
        <begin position="6"/>
        <end position="29"/>
    </location>
</feature>
<gene>
    <name evidence="3" type="ORF">EHQ82_01720</name>
</gene>
<proteinExistence type="predicted"/>
<comment type="caution">
    <text evidence="3">The sequence shown here is derived from an EMBL/GenBank/DDBJ whole genome shotgun (WGS) entry which is preliminary data.</text>
</comment>
<keyword evidence="2" id="KW-0472">Membrane</keyword>
<evidence type="ECO:0000313" key="4">
    <source>
        <dbReference type="Proteomes" id="UP000298057"/>
    </source>
</evidence>
<reference evidence="4" key="1">
    <citation type="journal article" date="2019" name="PLoS Negl. Trop. Dis.">
        <title>Revisiting the worldwide diversity of Leptospira species in the environment.</title>
        <authorList>
            <person name="Vincent A.T."/>
            <person name="Schiettekatte O."/>
            <person name="Bourhy P."/>
            <person name="Veyrier F.J."/>
            <person name="Picardeau M."/>
        </authorList>
    </citation>
    <scope>NUCLEOTIDE SEQUENCE [LARGE SCALE GENOMIC DNA]</scope>
    <source>
        <strain evidence="4">201702406</strain>
    </source>
</reference>
<keyword evidence="4" id="KW-1185">Reference proteome</keyword>
<evidence type="ECO:0000256" key="2">
    <source>
        <dbReference type="SAM" id="Phobius"/>
    </source>
</evidence>
<accession>A0ABY2NHM1</accession>